<gene>
    <name evidence="5" type="ordered locus">YE1068</name>
</gene>
<reference evidence="5 6" key="1">
    <citation type="journal article" date="2006" name="PLoS Genet.">
        <title>The complete genome sequence and comparative genome analysis of the high pathogenicity Yersinia enterocolitica strain 8081.</title>
        <authorList>
            <person name="Thomson N.R."/>
            <person name="Howard S."/>
            <person name="Wren B.W."/>
            <person name="Holden M.T.G."/>
            <person name="Crossman L."/>
            <person name="Challis G.L."/>
            <person name="Churcher C."/>
            <person name="Mungall K."/>
            <person name="Brooks K."/>
            <person name="Chillingworth T."/>
            <person name="Feltwell T."/>
            <person name="Abdellah Z."/>
            <person name="Hauser H."/>
            <person name="Jagels K."/>
            <person name="Maddison M."/>
            <person name="Moule S."/>
            <person name="Sanders M."/>
            <person name="Whitehead S."/>
            <person name="Quail M.A."/>
            <person name="Dougan G."/>
            <person name="Parkhill J."/>
            <person name="Prentice M.B."/>
        </authorList>
    </citation>
    <scope>NUCLEOTIDE SEQUENCE [LARGE SCALE GENOMIC DNA]</scope>
    <source>
        <strain evidence="6">NCTC 13174 / 8081</strain>
    </source>
</reference>
<evidence type="ECO:0000259" key="3">
    <source>
        <dbReference type="PROSITE" id="PS50915"/>
    </source>
</evidence>
<dbReference type="Gene3D" id="3.40.630.30">
    <property type="match status" value="1"/>
</dbReference>
<dbReference type="InterPro" id="IPR016181">
    <property type="entry name" value="Acyl_CoA_acyltransferase"/>
</dbReference>
<keyword evidence="2" id="KW-0677">Repeat</keyword>
<evidence type="ECO:0000256" key="1">
    <source>
        <dbReference type="ARBA" id="ARBA00009646"/>
    </source>
</evidence>
<dbReference type="PROSITE" id="PS51186">
    <property type="entry name" value="GNAT"/>
    <property type="match status" value="1"/>
</dbReference>
<organism evidence="5 6">
    <name type="scientific">Yersinia enterocolitica serotype O:8 / biotype 1B (strain NCTC 13174 / 8081)</name>
    <dbReference type="NCBI Taxonomy" id="393305"/>
    <lineage>
        <taxon>Bacteria</taxon>
        <taxon>Pseudomonadati</taxon>
        <taxon>Pseudomonadota</taxon>
        <taxon>Gammaproteobacteria</taxon>
        <taxon>Enterobacterales</taxon>
        <taxon>Yersiniaceae</taxon>
        <taxon>Yersinia</taxon>
    </lineage>
</organism>
<dbReference type="RefSeq" id="WP_011815784.1">
    <property type="nucleotide sequence ID" value="NC_008800.1"/>
</dbReference>
<dbReference type="EMBL" id="AM286415">
    <property type="protein sequence ID" value="CAL11165.1"/>
    <property type="molecule type" value="Genomic_DNA"/>
</dbReference>
<dbReference type="SUPFAM" id="SSF49695">
    <property type="entry name" value="gamma-Crystallin-like"/>
    <property type="match status" value="2"/>
</dbReference>
<dbReference type="InterPro" id="IPR011024">
    <property type="entry name" value="G_crystallin-like"/>
</dbReference>
<dbReference type="AlphaFoldDB" id="A1JKR6"/>
<dbReference type="OrthoDB" id="6480826at2"/>
<feature type="domain" description="N-acetyltransferase" evidence="4">
    <location>
        <begin position="703"/>
        <end position="841"/>
    </location>
</feature>
<protein>
    <submittedName>
        <fullName evidence="5">Exported protein</fullName>
    </submittedName>
</protein>
<evidence type="ECO:0000313" key="5">
    <source>
        <dbReference type="EMBL" id="CAL11165.1"/>
    </source>
</evidence>
<dbReference type="InterPro" id="IPR000182">
    <property type="entry name" value="GNAT_dom"/>
</dbReference>
<sequence>MINNILFMILFLVVLITNVFAEQPKICFFAEEGFQGKSICATQGQAVSDLKMEWNDRISSIAIPPGMVVTAFQDINFSGKNFTFKESVDLYLSRRWADLNDAIRSFKIRSAACFYETDDFGGESICLSGNERIDLYHSSDLSLGQHHILNPLNDRVNSIKIPHNTQVTIYQDNNYSGKYFVLTEDFAYEELEKIGMNDSITSIKVSQKEHFICDQYCIIKGSQSIPLGAAFGSYWLDDRIKYKESLISFDLNGEDNFSIKFFDGGIFKVIGRTVIYIHNTFPNNSFIFALRKKSDRLSFLSRFNGGYSEVQFIESKDSKAVYISPLVGSLFDFGLINTNVIINNFNEDQALVVNKVILTAEKAEARSERSILGTAVCWLIPIINIYNYVIQGNCNQVDRVAKSVYDFFNNPDNKILQISGSAKPLPKMNNSPIEFEVPFATFNSGVGGWLTHITINMQGRSLTVPAAARACNVSVKDQILPHLIRQRRDIIPYCVEWTLNILTDFTLLFGDSVDTWNADNFGRVIERILREGNIGHAASNSESERRLIENVRVNLAENTDNMIHIKTAFNFSQLTYANYMQNQTSQQVASPPVIIQQYPLGRYELALQNFQLVETVPRIRREGQWVNDPDLQFEVELISGITAETQSARLNVLPVIEEWRQTYYQAKKQLLMSATSGKVTDMPFDEDDISSEADSVIETATAATIETATETAPRLDVVTTIEATTTIEAACLVSDVAQSWLRSSRDDYIYVIVRLAGRVVSITMAIDINEYDSGIAGSLSHPDYVLHPTAEGTIRGAGTAAIKALADYLKAKGRRSLISDVISEPSAIVKKKVGFKFIEEF</sequence>
<name>A1JKR6_YERE8</name>
<dbReference type="KEGG" id="yen:YE1068"/>
<dbReference type="InterPro" id="IPR001064">
    <property type="entry name" value="Beta/gamma_crystallin"/>
</dbReference>
<dbReference type="GO" id="GO:0016747">
    <property type="term" value="F:acyltransferase activity, transferring groups other than amino-acyl groups"/>
    <property type="evidence" value="ECO:0007669"/>
    <property type="project" value="InterPro"/>
</dbReference>
<comment type="similarity">
    <text evidence="1">Belongs to the beta/gamma-crystallin family.</text>
</comment>
<dbReference type="InterPro" id="IPR015185">
    <property type="entry name" value="Exotox-A_bind"/>
</dbReference>
<evidence type="ECO:0000259" key="4">
    <source>
        <dbReference type="PROSITE" id="PS51186"/>
    </source>
</evidence>
<dbReference type="eggNOG" id="COG1670">
    <property type="taxonomic scope" value="Bacteria"/>
</dbReference>
<proteinExistence type="inferred from homology"/>
<dbReference type="Pfam" id="PF09101">
    <property type="entry name" value="Exotox-A_bind"/>
    <property type="match status" value="1"/>
</dbReference>
<dbReference type="Pfam" id="PF03995">
    <property type="entry name" value="Inhibitor_I36"/>
    <property type="match status" value="2"/>
</dbReference>
<dbReference type="Gene3D" id="2.60.20.10">
    <property type="entry name" value="Crystallins"/>
    <property type="match status" value="2"/>
</dbReference>
<feature type="domain" description="Beta/gamma crystallin 'Greek key'" evidence="3">
    <location>
        <begin position="165"/>
        <end position="207"/>
    </location>
</feature>
<dbReference type="PATRIC" id="fig|393305.7.peg.1165"/>
<evidence type="ECO:0000256" key="2">
    <source>
        <dbReference type="ARBA" id="ARBA00022737"/>
    </source>
</evidence>
<accession>A1JKR6</accession>
<dbReference type="PROSITE" id="PS50915">
    <property type="entry name" value="CRYSTALLIN_BETA_GAMMA"/>
    <property type="match status" value="1"/>
</dbReference>
<dbReference type="Proteomes" id="UP000000642">
    <property type="component" value="Chromosome"/>
</dbReference>
<evidence type="ECO:0000313" key="6">
    <source>
        <dbReference type="Proteomes" id="UP000000642"/>
    </source>
</evidence>
<dbReference type="HOGENOM" id="CLU_381699_0_0_6"/>
<dbReference type="SMART" id="SM00247">
    <property type="entry name" value="XTALbg"/>
    <property type="match status" value="2"/>
</dbReference>
<dbReference type="SUPFAM" id="SSF55729">
    <property type="entry name" value="Acyl-CoA N-acyltransferases (Nat)"/>
    <property type="match status" value="1"/>
</dbReference>